<feature type="compositionally biased region" description="Polar residues" evidence="1">
    <location>
        <begin position="349"/>
        <end position="363"/>
    </location>
</feature>
<feature type="compositionally biased region" description="Low complexity" evidence="1">
    <location>
        <begin position="227"/>
        <end position="255"/>
    </location>
</feature>
<feature type="region of interest" description="Disordered" evidence="1">
    <location>
        <begin position="304"/>
        <end position="363"/>
    </location>
</feature>
<dbReference type="AlphaFoldDB" id="A0A8H3F1R9"/>
<feature type="compositionally biased region" description="Basic and acidic residues" evidence="1">
    <location>
        <begin position="1"/>
        <end position="17"/>
    </location>
</feature>
<sequence>MAEITKRETRNRGERRPVVTTTQVSRTASSTVPKALKRKSPGPPPEPGPQHSRDPPNLPSSNAPQENLLPDAHWKDIQESGVLIASLKQSMNKWRNGGCFEKYWVKNASKKAHQGFQNPPVQSMAKLGSAMLVIEPHSFEVVLYSVKSMVPAAAALLPKPIPAFNAVIPPYRPPPQPLATSQPSSTSKASQTTASVKTESSPASAARTPTNAPGPLQKLAPGSSAQKKPTVSSSSATSTPKQAQQPSASDPSSNNPVIKELALRASQNAELKDLMKTVAGGGASEVQLKEFQRHIDDINTMLRTKGIRETPLPKSKTGSSKKQGLNDTRQNQPVWTQPITPNMKPDSQAPFQQAPVSNSKSRPLLSSTSGISAVVFEIVLGTGDRYLIPKKSLLEFRDGHRLAVLSFLTHLKGSNSNGGFYEDDKEYCELVTLKLFADRPEVLEPLRRAVDSPESVRKQMQDWMERMTVAEKAFLVLRVRSSLESEESRPDQAMPVAKSDVLLSDYEAPNSLFPLHRSALATKF</sequence>
<dbReference type="GO" id="GO:0140849">
    <property type="term" value="F:ATP-dependent H2AZ histone chaperone activity"/>
    <property type="evidence" value="ECO:0007669"/>
    <property type="project" value="InterPro"/>
</dbReference>
<proteinExistence type="predicted"/>
<dbReference type="GO" id="GO:0000812">
    <property type="term" value="C:Swr1 complex"/>
    <property type="evidence" value="ECO:0007669"/>
    <property type="project" value="InterPro"/>
</dbReference>
<reference evidence="3" key="1">
    <citation type="submission" date="2021-03" db="EMBL/GenBank/DDBJ databases">
        <authorList>
            <person name="Tagirdzhanova G."/>
        </authorList>
    </citation>
    <scope>NUCLEOTIDE SEQUENCE</scope>
</reference>
<feature type="compositionally biased region" description="Low complexity" evidence="1">
    <location>
        <begin position="179"/>
        <end position="198"/>
    </location>
</feature>
<dbReference type="Pfam" id="PF24707">
    <property type="entry name" value="Swc3"/>
    <property type="match status" value="1"/>
</dbReference>
<dbReference type="EMBL" id="CAJPDQ010000011">
    <property type="protein sequence ID" value="CAF9916489.1"/>
    <property type="molecule type" value="Genomic_DNA"/>
</dbReference>
<evidence type="ECO:0000313" key="3">
    <source>
        <dbReference type="EMBL" id="CAF9916489.1"/>
    </source>
</evidence>
<comment type="caution">
    <text evidence="3">The sequence shown here is derived from an EMBL/GenBank/DDBJ whole genome shotgun (WGS) entry which is preliminary data.</text>
</comment>
<dbReference type="PANTHER" id="PTHR28108:SF1">
    <property type="entry name" value="SWR1-COMPLEX PROTEIN 3"/>
    <property type="match status" value="1"/>
</dbReference>
<dbReference type="OrthoDB" id="5338195at2759"/>
<accession>A0A8H3F1R9</accession>
<feature type="domain" description="SWR1-complex protein 3" evidence="2">
    <location>
        <begin position="58"/>
        <end position="147"/>
    </location>
</feature>
<gene>
    <name evidence="3" type="ORF">GOMPHAMPRED_001023</name>
</gene>
<dbReference type="InterPro" id="IPR057558">
    <property type="entry name" value="Swc3_dom"/>
</dbReference>
<feature type="compositionally biased region" description="Polar residues" evidence="1">
    <location>
        <begin position="199"/>
        <end position="211"/>
    </location>
</feature>
<feature type="compositionally biased region" description="Polar residues" evidence="1">
    <location>
        <begin position="19"/>
        <end position="32"/>
    </location>
</feature>
<evidence type="ECO:0000313" key="4">
    <source>
        <dbReference type="Proteomes" id="UP000664169"/>
    </source>
</evidence>
<protein>
    <recommendedName>
        <fullName evidence="2">SWR1-complex protein 3 domain-containing protein</fullName>
    </recommendedName>
</protein>
<name>A0A8H3F1R9_9LECA</name>
<dbReference type="PANTHER" id="PTHR28108">
    <property type="entry name" value="SWR1-COMPLEX PROTEIN 3"/>
    <property type="match status" value="1"/>
</dbReference>
<evidence type="ECO:0000259" key="2">
    <source>
        <dbReference type="Pfam" id="PF24707"/>
    </source>
</evidence>
<feature type="region of interest" description="Disordered" evidence="1">
    <location>
        <begin position="1"/>
        <end position="68"/>
    </location>
</feature>
<organism evidence="3 4">
    <name type="scientific">Gomphillus americanus</name>
    <dbReference type="NCBI Taxonomy" id="1940652"/>
    <lineage>
        <taxon>Eukaryota</taxon>
        <taxon>Fungi</taxon>
        <taxon>Dikarya</taxon>
        <taxon>Ascomycota</taxon>
        <taxon>Pezizomycotina</taxon>
        <taxon>Lecanoromycetes</taxon>
        <taxon>OSLEUM clade</taxon>
        <taxon>Ostropomycetidae</taxon>
        <taxon>Ostropales</taxon>
        <taxon>Graphidaceae</taxon>
        <taxon>Gomphilloideae</taxon>
        <taxon>Gomphillus</taxon>
    </lineage>
</organism>
<evidence type="ECO:0000256" key="1">
    <source>
        <dbReference type="SAM" id="MobiDB-lite"/>
    </source>
</evidence>
<keyword evidence="4" id="KW-1185">Reference proteome</keyword>
<dbReference type="InterPro" id="IPR037651">
    <property type="entry name" value="Swc3"/>
</dbReference>
<dbReference type="Proteomes" id="UP000664169">
    <property type="component" value="Unassembled WGS sequence"/>
</dbReference>
<feature type="region of interest" description="Disordered" evidence="1">
    <location>
        <begin position="174"/>
        <end position="255"/>
    </location>
</feature>
<feature type="compositionally biased region" description="Polar residues" evidence="1">
    <location>
        <begin position="316"/>
        <end position="340"/>
    </location>
</feature>